<comment type="caution">
    <text evidence="1">The sequence shown here is derived from an EMBL/GenBank/DDBJ whole genome shotgun (WGS) entry which is preliminary data.</text>
</comment>
<accession>A0A0F9L452</accession>
<gene>
    <name evidence="1" type="ORF">LCGC14_1324240</name>
</gene>
<organism evidence="1">
    <name type="scientific">marine sediment metagenome</name>
    <dbReference type="NCBI Taxonomy" id="412755"/>
    <lineage>
        <taxon>unclassified sequences</taxon>
        <taxon>metagenomes</taxon>
        <taxon>ecological metagenomes</taxon>
    </lineage>
</organism>
<evidence type="ECO:0000313" key="1">
    <source>
        <dbReference type="EMBL" id="KKM81971.1"/>
    </source>
</evidence>
<dbReference type="EMBL" id="LAZR01007933">
    <property type="protein sequence ID" value="KKM81971.1"/>
    <property type="molecule type" value="Genomic_DNA"/>
</dbReference>
<dbReference type="AlphaFoldDB" id="A0A0F9L452"/>
<name>A0A0F9L452_9ZZZZ</name>
<sequence length="187" mass="19793">MATRDNIQLFRGEDKTLRFSVVDSNIQTKVRDGGDGIDEVQTTIIVVSTAGFVSASRIKIGDEIIQYTGTTTTSFTGCTRGVAQSFGAIFGATPHNEGTAIFAVPDVTGWTTELDIRETRGAAITILGDKPGTSPSVLNGLLDVAFASDETATLASDTYVYGFTRTDTGSNTVLAYGAFTLSQEVTR</sequence>
<reference evidence="1" key="1">
    <citation type="journal article" date="2015" name="Nature">
        <title>Complex archaea that bridge the gap between prokaryotes and eukaryotes.</title>
        <authorList>
            <person name="Spang A."/>
            <person name="Saw J.H."/>
            <person name="Jorgensen S.L."/>
            <person name="Zaremba-Niedzwiedzka K."/>
            <person name="Martijn J."/>
            <person name="Lind A.E."/>
            <person name="van Eijk R."/>
            <person name="Schleper C."/>
            <person name="Guy L."/>
            <person name="Ettema T.J."/>
        </authorList>
    </citation>
    <scope>NUCLEOTIDE SEQUENCE</scope>
</reference>
<proteinExistence type="predicted"/>
<protein>
    <submittedName>
        <fullName evidence="1">Uncharacterized protein</fullName>
    </submittedName>
</protein>